<evidence type="ECO:0000256" key="10">
    <source>
        <dbReference type="ARBA" id="ARBA00023012"/>
    </source>
</evidence>
<evidence type="ECO:0000313" key="15">
    <source>
        <dbReference type="EMBL" id="MBC5629686.1"/>
    </source>
</evidence>
<evidence type="ECO:0000256" key="8">
    <source>
        <dbReference type="ARBA" id="ARBA00022777"/>
    </source>
</evidence>
<dbReference type="SMART" id="SM00304">
    <property type="entry name" value="HAMP"/>
    <property type="match status" value="1"/>
</dbReference>
<sequence length="579" mass="65777">MKIGTKITILFTSCVTVVLIVFLVLAGSKIINSVNKMTYDLNTDVIESKALDAGLWLNQRISEIRIISQLEEVMNMDMEKIKPYIDRLNDRLSKLYGNDFGTFAIGSTNGLGWVSDELTIDISEREYFKEAMSTNAEYVISTPIVSHTDKAPIVTICYPIYNEDGIKTGFINGAISLKKISEIARSIDFYNCTSWIMDSEGNMYSAQKPDDILVEDINKLEEIIRTYPNTGVGSYDIMEGKKVDKVVFFTTIPNTRGWSLCSMVSAKELSRDKDRLVYTVLFIWGGMLIISIILCTAVSRSISNPINKLTKAIKKMEDGDLEVYCDVNINSNDEISNLSRSFNSMVSKIRFLMDRIYEEEKEKRSAELMVLQAQINPHFLYNTLDNLQWKAYDYDALEIAEMVEALSNFFRISLSNGQEFIPLSEEIKHIENYLFIQEKRYEDILKFTIDFDSSLSEITVIKLIIQPIVENAIYHGIKPKLSSGNIEVSVYEINDYVYISVYDDGVGMDEETLNELRASLNIKNEKFGYGLYNVSQRIKIVYGENSGVEVSSTLGEGTTVLIKIPITNKEYIDDKNSNC</sequence>
<keyword evidence="16" id="KW-1185">Reference proteome</keyword>
<dbReference type="InterPro" id="IPR033479">
    <property type="entry name" value="dCache_1"/>
</dbReference>
<dbReference type="Proteomes" id="UP000596929">
    <property type="component" value="Unassembled WGS sequence"/>
</dbReference>
<evidence type="ECO:0000256" key="5">
    <source>
        <dbReference type="ARBA" id="ARBA00022553"/>
    </source>
</evidence>
<keyword evidence="6" id="KW-0808">Transferase</keyword>
<dbReference type="Gene3D" id="3.30.565.10">
    <property type="entry name" value="Histidine kinase-like ATPase, C-terminal domain"/>
    <property type="match status" value="1"/>
</dbReference>
<evidence type="ECO:0000256" key="4">
    <source>
        <dbReference type="ARBA" id="ARBA00022475"/>
    </source>
</evidence>
<keyword evidence="9 12" id="KW-1133">Transmembrane helix</keyword>
<dbReference type="SUPFAM" id="SSF158472">
    <property type="entry name" value="HAMP domain-like"/>
    <property type="match status" value="1"/>
</dbReference>
<feature type="domain" description="HAMP" evidence="14">
    <location>
        <begin position="300"/>
        <end position="354"/>
    </location>
</feature>
<evidence type="ECO:0000256" key="6">
    <source>
        <dbReference type="ARBA" id="ARBA00022679"/>
    </source>
</evidence>
<evidence type="ECO:0000313" key="16">
    <source>
        <dbReference type="Proteomes" id="UP000596929"/>
    </source>
</evidence>
<evidence type="ECO:0000256" key="2">
    <source>
        <dbReference type="ARBA" id="ARBA00004651"/>
    </source>
</evidence>
<dbReference type="CDD" id="cd06225">
    <property type="entry name" value="HAMP"/>
    <property type="match status" value="1"/>
</dbReference>
<gene>
    <name evidence="15" type="ORF">H8S20_12400</name>
</gene>
<dbReference type="InterPro" id="IPR005467">
    <property type="entry name" value="His_kinase_dom"/>
</dbReference>
<evidence type="ECO:0000259" key="13">
    <source>
        <dbReference type="PROSITE" id="PS50109"/>
    </source>
</evidence>
<dbReference type="InterPro" id="IPR003594">
    <property type="entry name" value="HATPase_dom"/>
</dbReference>
<proteinExistence type="predicted"/>
<dbReference type="EC" id="2.7.13.3" evidence="3"/>
<dbReference type="EMBL" id="JACOOO010000025">
    <property type="protein sequence ID" value="MBC5629686.1"/>
    <property type="molecule type" value="Genomic_DNA"/>
</dbReference>
<dbReference type="PANTHER" id="PTHR34220">
    <property type="entry name" value="SENSOR HISTIDINE KINASE YPDA"/>
    <property type="match status" value="1"/>
</dbReference>
<comment type="caution">
    <text evidence="15">The sequence shown here is derived from an EMBL/GenBank/DDBJ whole genome shotgun (WGS) entry which is preliminary data.</text>
</comment>
<keyword evidence="4" id="KW-1003">Cell membrane</keyword>
<evidence type="ECO:0000256" key="11">
    <source>
        <dbReference type="ARBA" id="ARBA00023136"/>
    </source>
</evidence>
<dbReference type="Gene3D" id="6.10.340.10">
    <property type="match status" value="1"/>
</dbReference>
<evidence type="ECO:0000256" key="1">
    <source>
        <dbReference type="ARBA" id="ARBA00000085"/>
    </source>
</evidence>
<evidence type="ECO:0000259" key="14">
    <source>
        <dbReference type="PROSITE" id="PS50885"/>
    </source>
</evidence>
<keyword evidence="7 12" id="KW-0812">Transmembrane</keyword>
<keyword evidence="8 15" id="KW-0418">Kinase</keyword>
<keyword evidence="5" id="KW-0597">Phosphoprotein</keyword>
<dbReference type="Gene3D" id="3.30.450.20">
    <property type="entry name" value="PAS domain"/>
    <property type="match status" value="1"/>
</dbReference>
<keyword evidence="10" id="KW-0902">Two-component regulatory system</keyword>
<dbReference type="Pfam" id="PF02518">
    <property type="entry name" value="HATPase_c"/>
    <property type="match status" value="1"/>
</dbReference>
<dbReference type="Pfam" id="PF02743">
    <property type="entry name" value="dCache_1"/>
    <property type="match status" value="1"/>
</dbReference>
<dbReference type="Pfam" id="PF00672">
    <property type="entry name" value="HAMP"/>
    <property type="match status" value="1"/>
</dbReference>
<comment type="subcellular location">
    <subcellularLocation>
        <location evidence="2">Cell membrane</location>
        <topology evidence="2">Multi-pass membrane protein</topology>
    </subcellularLocation>
</comment>
<organism evidence="15 16">
    <name type="scientific">Clostridium hominis</name>
    <dbReference type="NCBI Taxonomy" id="2763036"/>
    <lineage>
        <taxon>Bacteria</taxon>
        <taxon>Bacillati</taxon>
        <taxon>Bacillota</taxon>
        <taxon>Clostridia</taxon>
        <taxon>Eubacteriales</taxon>
        <taxon>Clostridiaceae</taxon>
        <taxon>Clostridium</taxon>
    </lineage>
</organism>
<dbReference type="PROSITE" id="PS50109">
    <property type="entry name" value="HIS_KIN"/>
    <property type="match status" value="1"/>
</dbReference>
<reference evidence="15 16" key="1">
    <citation type="submission" date="2020-08" db="EMBL/GenBank/DDBJ databases">
        <title>Genome public.</title>
        <authorList>
            <person name="Liu C."/>
            <person name="Sun Q."/>
        </authorList>
    </citation>
    <scope>NUCLEOTIDE SEQUENCE [LARGE SCALE GENOMIC DNA]</scope>
    <source>
        <strain evidence="15 16">NSJ-6</strain>
    </source>
</reference>
<dbReference type="SUPFAM" id="SSF103190">
    <property type="entry name" value="Sensory domain-like"/>
    <property type="match status" value="1"/>
</dbReference>
<dbReference type="GO" id="GO:0016301">
    <property type="term" value="F:kinase activity"/>
    <property type="evidence" value="ECO:0007669"/>
    <property type="project" value="UniProtKB-KW"/>
</dbReference>
<dbReference type="SMART" id="SM00387">
    <property type="entry name" value="HATPase_c"/>
    <property type="match status" value="1"/>
</dbReference>
<evidence type="ECO:0000256" key="12">
    <source>
        <dbReference type="SAM" id="Phobius"/>
    </source>
</evidence>
<accession>A0ABR7DE52</accession>
<dbReference type="SUPFAM" id="SSF55874">
    <property type="entry name" value="ATPase domain of HSP90 chaperone/DNA topoisomerase II/histidine kinase"/>
    <property type="match status" value="1"/>
</dbReference>
<evidence type="ECO:0000256" key="9">
    <source>
        <dbReference type="ARBA" id="ARBA00022989"/>
    </source>
</evidence>
<dbReference type="CDD" id="cd12914">
    <property type="entry name" value="PDC1_DGC_like"/>
    <property type="match status" value="1"/>
</dbReference>
<dbReference type="InterPro" id="IPR050640">
    <property type="entry name" value="Bact_2-comp_sensor_kinase"/>
</dbReference>
<evidence type="ECO:0000256" key="7">
    <source>
        <dbReference type="ARBA" id="ARBA00022692"/>
    </source>
</evidence>
<dbReference type="InterPro" id="IPR029151">
    <property type="entry name" value="Sensor-like_sf"/>
</dbReference>
<feature type="domain" description="Histidine kinase" evidence="13">
    <location>
        <begin position="337"/>
        <end position="568"/>
    </location>
</feature>
<dbReference type="RefSeq" id="WP_186860319.1">
    <property type="nucleotide sequence ID" value="NZ_JACOOO010000025.1"/>
</dbReference>
<evidence type="ECO:0000256" key="3">
    <source>
        <dbReference type="ARBA" id="ARBA00012438"/>
    </source>
</evidence>
<dbReference type="InterPro" id="IPR010559">
    <property type="entry name" value="Sig_transdc_His_kin_internal"/>
</dbReference>
<feature type="transmembrane region" description="Helical" evidence="12">
    <location>
        <begin position="6"/>
        <end position="27"/>
    </location>
</feature>
<dbReference type="Pfam" id="PF06580">
    <property type="entry name" value="His_kinase"/>
    <property type="match status" value="1"/>
</dbReference>
<feature type="transmembrane region" description="Helical" evidence="12">
    <location>
        <begin position="276"/>
        <end position="299"/>
    </location>
</feature>
<protein>
    <recommendedName>
        <fullName evidence="3">histidine kinase</fullName>
        <ecNumber evidence="3">2.7.13.3</ecNumber>
    </recommendedName>
</protein>
<name>A0ABR7DE52_9CLOT</name>
<dbReference type="InterPro" id="IPR003660">
    <property type="entry name" value="HAMP_dom"/>
</dbReference>
<dbReference type="InterPro" id="IPR036890">
    <property type="entry name" value="HATPase_C_sf"/>
</dbReference>
<dbReference type="PROSITE" id="PS50885">
    <property type="entry name" value="HAMP"/>
    <property type="match status" value="1"/>
</dbReference>
<keyword evidence="11 12" id="KW-0472">Membrane</keyword>
<dbReference type="PANTHER" id="PTHR34220:SF7">
    <property type="entry name" value="SENSOR HISTIDINE KINASE YPDA"/>
    <property type="match status" value="1"/>
</dbReference>
<comment type="catalytic activity">
    <reaction evidence="1">
        <text>ATP + protein L-histidine = ADP + protein N-phospho-L-histidine.</text>
        <dbReference type="EC" id="2.7.13.3"/>
    </reaction>
</comment>